<gene>
    <name evidence="1" type="ORF">NBR_LOCUS12503</name>
</gene>
<evidence type="ECO:0000313" key="2">
    <source>
        <dbReference type="Proteomes" id="UP000271162"/>
    </source>
</evidence>
<protein>
    <submittedName>
        <fullName evidence="1 3">Uncharacterized protein</fullName>
    </submittedName>
</protein>
<evidence type="ECO:0000313" key="1">
    <source>
        <dbReference type="EMBL" id="VDL76092.1"/>
    </source>
</evidence>
<evidence type="ECO:0000313" key="3">
    <source>
        <dbReference type="WBParaSite" id="NBR_0001250201-mRNA-1"/>
    </source>
</evidence>
<name>A0A0N4Y8F5_NIPBR</name>
<dbReference type="Proteomes" id="UP000271162">
    <property type="component" value="Unassembled WGS sequence"/>
</dbReference>
<dbReference type="AlphaFoldDB" id="A0A0N4Y8F5"/>
<keyword evidence="2" id="KW-1185">Reference proteome</keyword>
<dbReference type="EMBL" id="UYSL01020780">
    <property type="protein sequence ID" value="VDL76092.1"/>
    <property type="molecule type" value="Genomic_DNA"/>
</dbReference>
<accession>A0A0N4Y8F5</accession>
<reference evidence="3" key="1">
    <citation type="submission" date="2016-04" db="UniProtKB">
        <authorList>
            <consortium name="WormBaseParasite"/>
        </authorList>
    </citation>
    <scope>IDENTIFICATION</scope>
</reference>
<proteinExistence type="predicted"/>
<sequence length="170" mass="19792">MITRENDRRTRRTVEWLLRVCSRPCGRAPPILSNFLLEFVEKITPERLILALITVTSSNKAKQRYKRKSYRDLKRSGKLSETSECAQRCTTVAERPKHNHLASAFQAHYQVDDGNQPVGLRTNKINCRHVLLQFFVKTPVKHSSPQQLRIEEMEDTQSNLFCDLVVDFHL</sequence>
<organism evidence="3">
    <name type="scientific">Nippostrongylus brasiliensis</name>
    <name type="common">Rat hookworm</name>
    <dbReference type="NCBI Taxonomy" id="27835"/>
    <lineage>
        <taxon>Eukaryota</taxon>
        <taxon>Metazoa</taxon>
        <taxon>Ecdysozoa</taxon>
        <taxon>Nematoda</taxon>
        <taxon>Chromadorea</taxon>
        <taxon>Rhabditida</taxon>
        <taxon>Rhabditina</taxon>
        <taxon>Rhabditomorpha</taxon>
        <taxon>Strongyloidea</taxon>
        <taxon>Heligmosomidae</taxon>
        <taxon>Nippostrongylus</taxon>
    </lineage>
</organism>
<reference evidence="1 2" key="2">
    <citation type="submission" date="2018-11" db="EMBL/GenBank/DDBJ databases">
        <authorList>
            <consortium name="Pathogen Informatics"/>
        </authorList>
    </citation>
    <scope>NUCLEOTIDE SEQUENCE [LARGE SCALE GENOMIC DNA]</scope>
</reference>
<dbReference type="WBParaSite" id="NBR_0001250201-mRNA-1">
    <property type="protein sequence ID" value="NBR_0001250201-mRNA-1"/>
    <property type="gene ID" value="NBR_0001250201"/>
</dbReference>